<feature type="region of interest" description="Disordered" evidence="1">
    <location>
        <begin position="39"/>
        <end position="87"/>
    </location>
</feature>
<sequence length="117" mass="13525">MGTRYWLMSVALYSSAMSFICLARAKRKRQLRWLSVLRNSPSSGSERRWSARRSPRRKAPRRSRRPPRTSSTSRTKPSKHGTRSCDAICGPRIRASSCRHDATMTRTFHCTSRARQL</sequence>
<dbReference type="AlphaFoldDB" id="A0A6B0ULQ7"/>
<organism evidence="3">
    <name type="scientific">Ixodes ricinus</name>
    <name type="common">Common tick</name>
    <name type="synonym">Acarus ricinus</name>
    <dbReference type="NCBI Taxonomy" id="34613"/>
    <lineage>
        <taxon>Eukaryota</taxon>
        <taxon>Metazoa</taxon>
        <taxon>Ecdysozoa</taxon>
        <taxon>Arthropoda</taxon>
        <taxon>Chelicerata</taxon>
        <taxon>Arachnida</taxon>
        <taxon>Acari</taxon>
        <taxon>Parasitiformes</taxon>
        <taxon>Ixodida</taxon>
        <taxon>Ixodoidea</taxon>
        <taxon>Ixodidae</taxon>
        <taxon>Ixodinae</taxon>
        <taxon>Ixodes</taxon>
    </lineage>
</organism>
<accession>A0A6B0ULQ7</accession>
<keyword evidence="2" id="KW-0472">Membrane</keyword>
<keyword evidence="2" id="KW-1133">Transmembrane helix</keyword>
<feature type="transmembrane region" description="Helical" evidence="2">
    <location>
        <begin position="6"/>
        <end position="25"/>
    </location>
</feature>
<proteinExistence type="predicted"/>
<reference evidence="3" key="1">
    <citation type="submission" date="2019-12" db="EMBL/GenBank/DDBJ databases">
        <title>An insight into the sialome of adult female Ixodes ricinus ticks feeding for 6 days.</title>
        <authorList>
            <person name="Perner J."/>
            <person name="Ribeiro J.M.C."/>
        </authorList>
    </citation>
    <scope>NUCLEOTIDE SEQUENCE</scope>
    <source>
        <strain evidence="3">Semi-engorged</strain>
        <tissue evidence="3">Salivary glands</tissue>
    </source>
</reference>
<evidence type="ECO:0000256" key="1">
    <source>
        <dbReference type="SAM" id="MobiDB-lite"/>
    </source>
</evidence>
<name>A0A6B0ULQ7_IXORI</name>
<feature type="compositionally biased region" description="Basic residues" evidence="1">
    <location>
        <begin position="50"/>
        <end position="67"/>
    </location>
</feature>
<keyword evidence="2" id="KW-0812">Transmembrane</keyword>
<dbReference type="EMBL" id="GIFC01008614">
    <property type="protein sequence ID" value="MXU90697.1"/>
    <property type="molecule type" value="Transcribed_RNA"/>
</dbReference>
<evidence type="ECO:0000313" key="3">
    <source>
        <dbReference type="EMBL" id="MXU90697.1"/>
    </source>
</evidence>
<evidence type="ECO:0000256" key="2">
    <source>
        <dbReference type="SAM" id="Phobius"/>
    </source>
</evidence>
<protein>
    <submittedName>
        <fullName evidence="3">Putative secreted protein</fullName>
    </submittedName>
</protein>